<dbReference type="InterPro" id="IPR044837">
    <property type="entry name" value="REM16-like"/>
</dbReference>
<dbReference type="GO" id="GO:0003677">
    <property type="term" value="F:DNA binding"/>
    <property type="evidence" value="ECO:0007669"/>
    <property type="project" value="UniProtKB-KW"/>
</dbReference>
<dbReference type="SMART" id="SM01019">
    <property type="entry name" value="B3"/>
    <property type="match status" value="1"/>
</dbReference>
<dbReference type="Proteomes" id="UP000238479">
    <property type="component" value="Chromosome 6"/>
</dbReference>
<evidence type="ECO:0000256" key="2">
    <source>
        <dbReference type="ARBA" id="ARBA00023015"/>
    </source>
</evidence>
<evidence type="ECO:0000256" key="5">
    <source>
        <dbReference type="ARBA" id="ARBA00023242"/>
    </source>
</evidence>
<dbReference type="Gramene" id="PRQ23251">
    <property type="protein sequence ID" value="PRQ23251"/>
    <property type="gene ID" value="RchiOBHm_Chr6g0259321"/>
</dbReference>
<dbReference type="InterPro" id="IPR003340">
    <property type="entry name" value="B3_DNA-bd"/>
</dbReference>
<evidence type="ECO:0000259" key="6">
    <source>
        <dbReference type="PROSITE" id="PS50863"/>
    </source>
</evidence>
<proteinExistence type="predicted"/>
<dbReference type="SUPFAM" id="SSF101936">
    <property type="entry name" value="DNA-binding pseudobarrel domain"/>
    <property type="match status" value="2"/>
</dbReference>
<dbReference type="Gene3D" id="2.40.330.10">
    <property type="entry name" value="DNA-binding pseudobarrel domain"/>
    <property type="match status" value="2"/>
</dbReference>
<feature type="domain" description="TF-B3" evidence="6">
    <location>
        <begin position="16"/>
        <end position="111"/>
    </location>
</feature>
<keyword evidence="8" id="KW-1185">Reference proteome</keyword>
<dbReference type="PROSITE" id="PS50863">
    <property type="entry name" value="B3"/>
    <property type="match status" value="2"/>
</dbReference>
<dbReference type="EMBL" id="PDCK01000044">
    <property type="protein sequence ID" value="PRQ23251.1"/>
    <property type="molecule type" value="Genomic_DNA"/>
</dbReference>
<sequence length="253" mass="29242">MATRTFGNGVEEKKGPTFCTFLSPGISNEILKFPQNFQKHILNELSELALLKIKDSSHCSWNIRVHQTGSCIYLKEGWREFLEDHSIGDGEFLIVRYDGRMQFSIQIFDKNHVERVNFPDTETHDKNQTFANNSELNGGEEDYQHYRARENAKQFTSKFPTVAITIGNSSYYAVFPTEWCRKYLPANRYKFLLRNAEDLEGRTWEVNGVPTNDRVMLSAGWAAFLQGNQVKKGDVCWLELESKSKMVAHIIRK</sequence>
<dbReference type="Pfam" id="PF02362">
    <property type="entry name" value="B3"/>
    <property type="match status" value="2"/>
</dbReference>
<comment type="caution">
    <text evidence="7">The sequence shown here is derived from an EMBL/GenBank/DDBJ whole genome shotgun (WGS) entry which is preliminary data.</text>
</comment>
<dbReference type="PANTHER" id="PTHR31391">
    <property type="entry name" value="B3 DOMAIN-CONTAINING PROTEIN OS11G0197600-RELATED"/>
    <property type="match status" value="1"/>
</dbReference>
<keyword evidence="2" id="KW-0805">Transcription regulation</keyword>
<accession>A0A2P6PMV8</accession>
<keyword evidence="3" id="KW-0238">DNA-binding</keyword>
<keyword evidence="4" id="KW-0804">Transcription</keyword>
<dbReference type="CDD" id="cd10017">
    <property type="entry name" value="B3_DNA"/>
    <property type="match status" value="2"/>
</dbReference>
<protein>
    <submittedName>
        <fullName evidence="7">Putative transcription factor B3-Domain family</fullName>
    </submittedName>
</protein>
<name>A0A2P6PMV8_ROSCH</name>
<evidence type="ECO:0000256" key="4">
    <source>
        <dbReference type="ARBA" id="ARBA00023163"/>
    </source>
</evidence>
<keyword evidence="5" id="KW-0539">Nucleus</keyword>
<dbReference type="PANTHER" id="PTHR31391:SF106">
    <property type="entry name" value="B3 DOMAIN-CONTAINING PROTEIN OS01G0723500"/>
    <property type="match status" value="1"/>
</dbReference>
<gene>
    <name evidence="7" type="ORF">RchiOBHm_Chr6g0259321</name>
</gene>
<dbReference type="STRING" id="74649.A0A2P6PMV8"/>
<comment type="subcellular location">
    <subcellularLocation>
        <location evidence="1">Nucleus</location>
    </subcellularLocation>
</comment>
<evidence type="ECO:0000313" key="8">
    <source>
        <dbReference type="Proteomes" id="UP000238479"/>
    </source>
</evidence>
<dbReference type="InterPro" id="IPR015300">
    <property type="entry name" value="DNA-bd_pseudobarrel_sf"/>
</dbReference>
<organism evidence="7 8">
    <name type="scientific">Rosa chinensis</name>
    <name type="common">China rose</name>
    <dbReference type="NCBI Taxonomy" id="74649"/>
    <lineage>
        <taxon>Eukaryota</taxon>
        <taxon>Viridiplantae</taxon>
        <taxon>Streptophyta</taxon>
        <taxon>Embryophyta</taxon>
        <taxon>Tracheophyta</taxon>
        <taxon>Spermatophyta</taxon>
        <taxon>Magnoliopsida</taxon>
        <taxon>eudicotyledons</taxon>
        <taxon>Gunneridae</taxon>
        <taxon>Pentapetalae</taxon>
        <taxon>rosids</taxon>
        <taxon>fabids</taxon>
        <taxon>Rosales</taxon>
        <taxon>Rosaceae</taxon>
        <taxon>Rosoideae</taxon>
        <taxon>Rosoideae incertae sedis</taxon>
        <taxon>Rosa</taxon>
    </lineage>
</organism>
<evidence type="ECO:0000256" key="1">
    <source>
        <dbReference type="ARBA" id="ARBA00004123"/>
    </source>
</evidence>
<feature type="domain" description="TF-B3" evidence="6">
    <location>
        <begin position="158"/>
        <end position="253"/>
    </location>
</feature>
<dbReference type="OrthoDB" id="1109907at2759"/>
<evidence type="ECO:0000256" key="3">
    <source>
        <dbReference type="ARBA" id="ARBA00023125"/>
    </source>
</evidence>
<dbReference type="GO" id="GO:0005634">
    <property type="term" value="C:nucleus"/>
    <property type="evidence" value="ECO:0007669"/>
    <property type="project" value="UniProtKB-SubCell"/>
</dbReference>
<reference evidence="7 8" key="1">
    <citation type="journal article" date="2018" name="Nat. Genet.">
        <title>The Rosa genome provides new insights in the design of modern roses.</title>
        <authorList>
            <person name="Bendahmane M."/>
        </authorList>
    </citation>
    <scope>NUCLEOTIDE SEQUENCE [LARGE SCALE GENOMIC DNA]</scope>
    <source>
        <strain evidence="8">cv. Old Blush</strain>
    </source>
</reference>
<dbReference type="AlphaFoldDB" id="A0A2P6PMV8"/>
<evidence type="ECO:0000313" key="7">
    <source>
        <dbReference type="EMBL" id="PRQ23251.1"/>
    </source>
</evidence>